<organism evidence="1">
    <name type="scientific">Rhizophora mucronata</name>
    <name type="common">Asiatic mangrove</name>
    <dbReference type="NCBI Taxonomy" id="61149"/>
    <lineage>
        <taxon>Eukaryota</taxon>
        <taxon>Viridiplantae</taxon>
        <taxon>Streptophyta</taxon>
        <taxon>Embryophyta</taxon>
        <taxon>Tracheophyta</taxon>
        <taxon>Spermatophyta</taxon>
        <taxon>Magnoliopsida</taxon>
        <taxon>eudicotyledons</taxon>
        <taxon>Gunneridae</taxon>
        <taxon>Pentapetalae</taxon>
        <taxon>rosids</taxon>
        <taxon>fabids</taxon>
        <taxon>Malpighiales</taxon>
        <taxon>Rhizophoraceae</taxon>
        <taxon>Rhizophora</taxon>
    </lineage>
</organism>
<name>A0A2P2IYQ2_RHIMU</name>
<reference evidence="1" key="1">
    <citation type="submission" date="2018-02" db="EMBL/GenBank/DDBJ databases">
        <title>Rhizophora mucronata_Transcriptome.</title>
        <authorList>
            <person name="Meera S.P."/>
            <person name="Sreeshan A."/>
            <person name="Augustine A."/>
        </authorList>
    </citation>
    <scope>NUCLEOTIDE SEQUENCE</scope>
    <source>
        <tissue evidence="1">Leaf</tissue>
    </source>
</reference>
<evidence type="ECO:0000313" key="1">
    <source>
        <dbReference type="EMBL" id="MBW86317.1"/>
    </source>
</evidence>
<sequence>MQHVQLHVGWNKIFSFCTVHTLECTGLCFWVCLLEE</sequence>
<accession>A0A2P2IYQ2</accession>
<proteinExistence type="predicted"/>
<dbReference type="EMBL" id="GGEC01005834">
    <property type="protein sequence ID" value="MBW86317.1"/>
    <property type="molecule type" value="Transcribed_RNA"/>
</dbReference>
<dbReference type="AlphaFoldDB" id="A0A2P2IYQ2"/>
<protein>
    <submittedName>
        <fullName evidence="1">Uncharacterized protein</fullName>
    </submittedName>
</protein>